<protein>
    <submittedName>
        <fullName evidence="1">Uncharacterized protein</fullName>
    </submittedName>
</protein>
<gene>
    <name evidence="1" type="ORF">LCGC14_2927920</name>
</gene>
<dbReference type="EMBL" id="LAZR01058368">
    <property type="protein sequence ID" value="KKK70046.1"/>
    <property type="molecule type" value="Genomic_DNA"/>
</dbReference>
<proteinExistence type="predicted"/>
<comment type="caution">
    <text evidence="1">The sequence shown here is derived from an EMBL/GenBank/DDBJ whole genome shotgun (WGS) entry which is preliminary data.</text>
</comment>
<name>A0A0F9ACV6_9ZZZZ</name>
<evidence type="ECO:0000313" key="1">
    <source>
        <dbReference type="EMBL" id="KKK70046.1"/>
    </source>
</evidence>
<reference evidence="1" key="1">
    <citation type="journal article" date="2015" name="Nature">
        <title>Complex archaea that bridge the gap between prokaryotes and eukaryotes.</title>
        <authorList>
            <person name="Spang A."/>
            <person name="Saw J.H."/>
            <person name="Jorgensen S.L."/>
            <person name="Zaremba-Niedzwiedzka K."/>
            <person name="Martijn J."/>
            <person name="Lind A.E."/>
            <person name="van Eijk R."/>
            <person name="Schleper C."/>
            <person name="Guy L."/>
            <person name="Ettema T.J."/>
        </authorList>
    </citation>
    <scope>NUCLEOTIDE SEQUENCE</scope>
</reference>
<sequence>MDDNDRRLISELPNTEYGRALERWIAEEINVIEQQEISGLKICDSPLHEDFRWKLGEKAALKRVLEKPKKCFSELQARG</sequence>
<accession>A0A0F9ACV6</accession>
<organism evidence="1">
    <name type="scientific">marine sediment metagenome</name>
    <dbReference type="NCBI Taxonomy" id="412755"/>
    <lineage>
        <taxon>unclassified sequences</taxon>
        <taxon>metagenomes</taxon>
        <taxon>ecological metagenomes</taxon>
    </lineage>
</organism>
<dbReference type="AlphaFoldDB" id="A0A0F9ACV6"/>